<evidence type="ECO:0000256" key="1">
    <source>
        <dbReference type="ARBA" id="ARBA00022679"/>
    </source>
</evidence>
<evidence type="ECO:0000256" key="2">
    <source>
        <dbReference type="ARBA" id="ARBA00022695"/>
    </source>
</evidence>
<dbReference type="Pfam" id="PF18134">
    <property type="entry name" value="AGS_C"/>
    <property type="match status" value="1"/>
</dbReference>
<keyword evidence="6" id="KW-0460">Magnesium</keyword>
<dbReference type="GO" id="GO:0051607">
    <property type="term" value="P:defense response to virus"/>
    <property type="evidence" value="ECO:0007669"/>
    <property type="project" value="UniProtKB-KW"/>
</dbReference>
<evidence type="ECO:0000256" key="4">
    <source>
        <dbReference type="ARBA" id="ARBA00022741"/>
    </source>
</evidence>
<evidence type="ECO:0000256" key="6">
    <source>
        <dbReference type="ARBA" id="ARBA00022842"/>
    </source>
</evidence>
<evidence type="ECO:0000256" key="9">
    <source>
        <dbReference type="ARBA" id="ARBA00044145"/>
    </source>
</evidence>
<dbReference type="InterPro" id="IPR048445">
    <property type="entry name" value="DncV-like_NTFase"/>
</dbReference>
<proteinExistence type="predicted"/>
<dbReference type="AlphaFoldDB" id="A0A1G9QE89"/>
<feature type="domain" description="Adenylyl/Guanylyl and SMODS C-terminal sensor" evidence="11">
    <location>
        <begin position="336"/>
        <end position="445"/>
    </location>
</feature>
<keyword evidence="5" id="KW-0067">ATP-binding</keyword>
<evidence type="ECO:0000256" key="8">
    <source>
        <dbReference type="ARBA" id="ARBA00023118"/>
    </source>
</evidence>
<dbReference type="GO" id="GO:0046872">
    <property type="term" value="F:metal ion binding"/>
    <property type="evidence" value="ECO:0007669"/>
    <property type="project" value="UniProtKB-KW"/>
</dbReference>
<comment type="catalytic activity">
    <reaction evidence="10">
        <text>GTP + ATP = 3',3'-cGAMP + 2 diphosphate</text>
        <dbReference type="Rhea" id="RHEA:35647"/>
        <dbReference type="ChEBI" id="CHEBI:30616"/>
        <dbReference type="ChEBI" id="CHEBI:33019"/>
        <dbReference type="ChEBI" id="CHEBI:37565"/>
        <dbReference type="ChEBI" id="CHEBI:71501"/>
    </reaction>
    <physiologicalReaction direction="left-to-right" evidence="10">
        <dbReference type="Rhea" id="RHEA:35648"/>
    </physiologicalReaction>
</comment>
<name>A0A1G9QE89_9BURK</name>
<keyword evidence="8" id="KW-0051">Antiviral defense</keyword>
<dbReference type="Pfam" id="PF21654">
    <property type="entry name" value="DncV-like_NTFase"/>
    <property type="match status" value="1"/>
</dbReference>
<accession>A0A1G9QE89</accession>
<gene>
    <name evidence="13" type="ORF">SAMN05428957_102264</name>
</gene>
<keyword evidence="4" id="KW-0547">Nucleotide-binding</keyword>
<sequence>MFDASNELKTYYENHLRLGTQLRNDLAGYRDLNLQRITDGLKLLGEKNSVTYRTWADYKNQGSYAMHTLNQCEHTDYDIDVAIIFEKDDLPANAADARIRIRDALQEKTKGTNFSKDPDARKNAVTVWYSDGYHIDFAVYRRRTDWLGKTVIEHAGGDEWTERDPMAYTNWFTGQVDSKSPPTMLQSALGMTVTLPKGQLRRIVRFVKAFARSRSAWALPGGITITTLVCEVYKQHATRDDVALVDTLQALLARLKGSVQVENPVQPGVYFTSSDRRRREVERLRDELEAKLPSLDVLYQADCTRKQAMGAWDAIFWHDYWSDVKKEAACSALGSTGLAIECWLSKKSQGPVYKQHKSDSTALPKGVHLRFTAVPDGVAPPYDVRWAVRNEGHEAKEDRALEHDTMKSVNEPYWTSTAYKGRHKMICEVIKDGITVRRGEHLVRIGPGRRFF</sequence>
<dbReference type="InterPro" id="IPR040511">
    <property type="entry name" value="AGS_C"/>
</dbReference>
<keyword evidence="3" id="KW-0479">Metal-binding</keyword>
<organism evidence="13 14">
    <name type="scientific">Oryzisolibacter propanilivorax</name>
    <dbReference type="NCBI Taxonomy" id="1527607"/>
    <lineage>
        <taxon>Bacteria</taxon>
        <taxon>Pseudomonadati</taxon>
        <taxon>Pseudomonadota</taxon>
        <taxon>Betaproteobacteria</taxon>
        <taxon>Burkholderiales</taxon>
        <taxon>Comamonadaceae</taxon>
        <taxon>Oryzisolibacter</taxon>
    </lineage>
</organism>
<protein>
    <recommendedName>
        <fullName evidence="9">Cyclic GMP-AMP synthase</fullName>
    </recommendedName>
</protein>
<evidence type="ECO:0000313" key="13">
    <source>
        <dbReference type="EMBL" id="SDM09392.1"/>
    </source>
</evidence>
<dbReference type="GO" id="GO:0009117">
    <property type="term" value="P:nucleotide metabolic process"/>
    <property type="evidence" value="ECO:0007669"/>
    <property type="project" value="UniProtKB-KW"/>
</dbReference>
<dbReference type="RefSeq" id="WP_245703827.1">
    <property type="nucleotide sequence ID" value="NZ_FNHP01000002.1"/>
</dbReference>
<feature type="domain" description="Cyclic GMP-AMP synthase DncV-like nucleotidyltransferase" evidence="12">
    <location>
        <begin position="58"/>
        <end position="140"/>
    </location>
</feature>
<evidence type="ECO:0000256" key="7">
    <source>
        <dbReference type="ARBA" id="ARBA00023080"/>
    </source>
</evidence>
<evidence type="ECO:0000259" key="11">
    <source>
        <dbReference type="Pfam" id="PF18134"/>
    </source>
</evidence>
<reference evidence="14" key="1">
    <citation type="submission" date="2016-10" db="EMBL/GenBank/DDBJ databases">
        <authorList>
            <person name="Varghese N."/>
            <person name="Submissions S."/>
        </authorList>
    </citation>
    <scope>NUCLEOTIDE SEQUENCE [LARGE SCALE GENOMIC DNA]</scope>
    <source>
        <strain evidence="14">EPL6</strain>
    </source>
</reference>
<dbReference type="GO" id="GO:0016779">
    <property type="term" value="F:nucleotidyltransferase activity"/>
    <property type="evidence" value="ECO:0007669"/>
    <property type="project" value="UniProtKB-KW"/>
</dbReference>
<dbReference type="EMBL" id="FNHP01000002">
    <property type="protein sequence ID" value="SDM09392.1"/>
    <property type="molecule type" value="Genomic_DNA"/>
</dbReference>
<dbReference type="GO" id="GO:0005524">
    <property type="term" value="F:ATP binding"/>
    <property type="evidence" value="ECO:0007669"/>
    <property type="project" value="UniProtKB-KW"/>
</dbReference>
<evidence type="ECO:0000256" key="5">
    <source>
        <dbReference type="ARBA" id="ARBA00022840"/>
    </source>
</evidence>
<dbReference type="Proteomes" id="UP000198552">
    <property type="component" value="Unassembled WGS sequence"/>
</dbReference>
<evidence type="ECO:0000259" key="12">
    <source>
        <dbReference type="Pfam" id="PF21654"/>
    </source>
</evidence>
<evidence type="ECO:0000313" key="14">
    <source>
        <dbReference type="Proteomes" id="UP000198552"/>
    </source>
</evidence>
<evidence type="ECO:0000256" key="3">
    <source>
        <dbReference type="ARBA" id="ARBA00022723"/>
    </source>
</evidence>
<keyword evidence="2" id="KW-0548">Nucleotidyltransferase</keyword>
<keyword evidence="7" id="KW-0546">Nucleotide metabolism</keyword>
<evidence type="ECO:0000256" key="10">
    <source>
        <dbReference type="ARBA" id="ARBA00048304"/>
    </source>
</evidence>
<keyword evidence="14" id="KW-1185">Reference proteome</keyword>
<keyword evidence="1" id="KW-0808">Transferase</keyword>